<proteinExistence type="predicted"/>
<comment type="caution">
    <text evidence="2">The sequence shown here is derived from an EMBL/GenBank/DDBJ whole genome shotgun (WGS) entry which is preliminary data.</text>
</comment>
<dbReference type="Proteomes" id="UP001151760">
    <property type="component" value="Unassembled WGS sequence"/>
</dbReference>
<gene>
    <name evidence="2" type="ORF">Tco_1031925</name>
</gene>
<reference evidence="2" key="1">
    <citation type="journal article" date="2022" name="Int. J. Mol. Sci.">
        <title>Draft Genome of Tanacetum Coccineum: Genomic Comparison of Closely Related Tanacetum-Family Plants.</title>
        <authorList>
            <person name="Yamashiro T."/>
            <person name="Shiraishi A."/>
            <person name="Nakayama K."/>
            <person name="Satake H."/>
        </authorList>
    </citation>
    <scope>NUCLEOTIDE SEQUENCE</scope>
</reference>
<reference evidence="2" key="2">
    <citation type="submission" date="2022-01" db="EMBL/GenBank/DDBJ databases">
        <authorList>
            <person name="Yamashiro T."/>
            <person name="Shiraishi A."/>
            <person name="Satake H."/>
            <person name="Nakayama K."/>
        </authorList>
    </citation>
    <scope>NUCLEOTIDE SEQUENCE</scope>
</reference>
<name>A0ABQ5GAK5_9ASTR</name>
<organism evidence="2 3">
    <name type="scientific">Tanacetum coccineum</name>
    <dbReference type="NCBI Taxonomy" id="301880"/>
    <lineage>
        <taxon>Eukaryota</taxon>
        <taxon>Viridiplantae</taxon>
        <taxon>Streptophyta</taxon>
        <taxon>Embryophyta</taxon>
        <taxon>Tracheophyta</taxon>
        <taxon>Spermatophyta</taxon>
        <taxon>Magnoliopsida</taxon>
        <taxon>eudicotyledons</taxon>
        <taxon>Gunneridae</taxon>
        <taxon>Pentapetalae</taxon>
        <taxon>asterids</taxon>
        <taxon>campanulids</taxon>
        <taxon>Asterales</taxon>
        <taxon>Asteraceae</taxon>
        <taxon>Asteroideae</taxon>
        <taxon>Anthemideae</taxon>
        <taxon>Anthemidinae</taxon>
        <taxon>Tanacetum</taxon>
    </lineage>
</organism>
<dbReference type="EMBL" id="BQNB010018276">
    <property type="protein sequence ID" value="GJT72639.1"/>
    <property type="molecule type" value="Genomic_DNA"/>
</dbReference>
<sequence>MRGDEANISAVEERYKEAKNAVARVKGKAYENLYKILDSKERENDIYRIAKARERKEMDLGSVRFIKDEDGRSIVNKDAIWRRWKEYLSAHFNGQRCGRTEEVDSIAQTHKTIAIARGSDVQKLRGATKDG</sequence>
<evidence type="ECO:0000313" key="2">
    <source>
        <dbReference type="EMBL" id="GJT72639.1"/>
    </source>
</evidence>
<evidence type="ECO:0000256" key="1">
    <source>
        <dbReference type="SAM" id="Coils"/>
    </source>
</evidence>
<protein>
    <submittedName>
        <fullName evidence="2">Uncharacterized protein</fullName>
    </submittedName>
</protein>
<accession>A0ABQ5GAK5</accession>
<feature type="coiled-coil region" evidence="1">
    <location>
        <begin position="1"/>
        <end position="57"/>
    </location>
</feature>
<keyword evidence="1" id="KW-0175">Coiled coil</keyword>
<keyword evidence="3" id="KW-1185">Reference proteome</keyword>
<evidence type="ECO:0000313" key="3">
    <source>
        <dbReference type="Proteomes" id="UP001151760"/>
    </source>
</evidence>